<dbReference type="RefSeq" id="WP_082850646.1">
    <property type="nucleotide sequence ID" value="NZ_FCOC02000026.1"/>
</dbReference>
<dbReference type="FunFam" id="3.20.20.70:FF:000016">
    <property type="entry name" value="Triosephosphate isomerase"/>
    <property type="match status" value="1"/>
</dbReference>
<keyword evidence="7 8" id="KW-0413">Isomerase</keyword>
<dbReference type="InterPro" id="IPR020861">
    <property type="entry name" value="Triosephosphate_isomerase_AS"/>
</dbReference>
<evidence type="ECO:0000256" key="5">
    <source>
        <dbReference type="ARBA" id="ARBA00022490"/>
    </source>
</evidence>
<evidence type="ECO:0000256" key="3">
    <source>
        <dbReference type="ARBA" id="ARBA00007422"/>
    </source>
</evidence>
<feature type="active site" description="Proton acceptor" evidence="8">
    <location>
        <position position="174"/>
    </location>
</feature>
<dbReference type="GO" id="GO:0006094">
    <property type="term" value="P:gluconeogenesis"/>
    <property type="evidence" value="ECO:0007669"/>
    <property type="project" value="UniProtKB-UniRule"/>
</dbReference>
<comment type="function">
    <text evidence="8">Involved in the gluconeogenesis. Catalyzes stereospecifically the conversion of dihydroxyacetone phosphate (DHAP) to D-glyceraldehyde-3-phosphate (G3P).</text>
</comment>
<feature type="binding site" evidence="8">
    <location>
        <begin position="239"/>
        <end position="240"/>
    </location>
    <ligand>
        <name>substrate</name>
    </ligand>
</feature>
<dbReference type="OrthoDB" id="9809429at2"/>
<gene>
    <name evidence="8" type="primary">tpiA</name>
    <name evidence="10" type="ORF">AWB64_05533</name>
</gene>
<dbReference type="NCBIfam" id="TIGR00419">
    <property type="entry name" value="tim"/>
    <property type="match status" value="1"/>
</dbReference>
<comment type="catalytic activity">
    <reaction evidence="8 9">
        <text>D-glyceraldehyde 3-phosphate = dihydroxyacetone phosphate</text>
        <dbReference type="Rhea" id="RHEA:18585"/>
        <dbReference type="ChEBI" id="CHEBI:57642"/>
        <dbReference type="ChEBI" id="CHEBI:59776"/>
        <dbReference type="EC" id="5.3.1.1"/>
    </reaction>
</comment>
<evidence type="ECO:0000256" key="8">
    <source>
        <dbReference type="HAMAP-Rule" id="MF_00147"/>
    </source>
</evidence>
<dbReference type="InterPro" id="IPR013785">
    <property type="entry name" value="Aldolase_TIM"/>
</dbReference>
<dbReference type="PANTHER" id="PTHR21139:SF42">
    <property type="entry name" value="TRIOSEPHOSPHATE ISOMERASE"/>
    <property type="match status" value="1"/>
</dbReference>
<reference evidence="10 11" key="1">
    <citation type="submission" date="2016-01" db="EMBL/GenBank/DDBJ databases">
        <authorList>
            <person name="Oliw E.H."/>
        </authorList>
    </citation>
    <scope>NUCLEOTIDE SEQUENCE [LARGE SCALE GENOMIC DNA]</scope>
    <source>
        <strain evidence="10">LMG 22029</strain>
    </source>
</reference>
<dbReference type="UniPathway" id="UPA00109">
    <property type="reaction ID" value="UER00189"/>
</dbReference>
<dbReference type="GO" id="GO:0019563">
    <property type="term" value="P:glycerol catabolic process"/>
    <property type="evidence" value="ECO:0007669"/>
    <property type="project" value="TreeGrafter"/>
</dbReference>
<proteinExistence type="inferred from homology"/>
<accession>A0A158I6R2</accession>
<dbReference type="GO" id="GO:0046166">
    <property type="term" value="P:glyceraldehyde-3-phosphate biosynthetic process"/>
    <property type="evidence" value="ECO:0007669"/>
    <property type="project" value="TreeGrafter"/>
</dbReference>
<comment type="subunit">
    <text evidence="8 9">Homodimer.</text>
</comment>
<dbReference type="GO" id="GO:0006096">
    <property type="term" value="P:glycolytic process"/>
    <property type="evidence" value="ECO:0007669"/>
    <property type="project" value="UniProtKB-UniRule"/>
</dbReference>
<dbReference type="Proteomes" id="UP000054893">
    <property type="component" value="Unassembled WGS sequence"/>
</dbReference>
<dbReference type="EC" id="5.3.1.1" evidence="8 9"/>
<comment type="pathway">
    <text evidence="1 8 9">Carbohydrate degradation; glycolysis; D-glyceraldehyde 3-phosphate from glycerone phosphate: step 1/1.</text>
</comment>
<dbReference type="Pfam" id="PF00121">
    <property type="entry name" value="TIM"/>
    <property type="match status" value="1"/>
</dbReference>
<dbReference type="CDD" id="cd00311">
    <property type="entry name" value="TIM"/>
    <property type="match status" value="1"/>
</dbReference>
<dbReference type="PANTHER" id="PTHR21139">
    <property type="entry name" value="TRIOSEPHOSPHATE ISOMERASE"/>
    <property type="match status" value="1"/>
</dbReference>
<evidence type="ECO:0000256" key="4">
    <source>
        <dbReference type="ARBA" id="ARBA00022432"/>
    </source>
</evidence>
<protein>
    <recommendedName>
        <fullName evidence="8 9">Triosephosphate isomerase</fullName>
        <shortName evidence="8">TIM</shortName>
        <shortName evidence="8">TPI</shortName>
        <ecNumber evidence="8 9">5.3.1.1</ecNumber>
    </recommendedName>
    <alternativeName>
        <fullName evidence="8">Triose-phosphate isomerase</fullName>
    </alternativeName>
</protein>
<evidence type="ECO:0000313" key="11">
    <source>
        <dbReference type="Proteomes" id="UP000054893"/>
    </source>
</evidence>
<dbReference type="Gene3D" id="3.20.20.70">
    <property type="entry name" value="Aldolase class I"/>
    <property type="match status" value="1"/>
</dbReference>
<evidence type="ECO:0000313" key="10">
    <source>
        <dbReference type="EMBL" id="SAL51710.1"/>
    </source>
</evidence>
<sequence length="260" mass="27093">MPKEQAKRAKLVVGNWKMHGRLIENAALLQAVAAGAAGLQKGVRMGVCVPMPYLAQAQALLAGSVVAWGVQDVSAHKQGAYTGEVAAGMAADFDATYAIVGHSERRAYHHEHSDLVAVKAQRALEAGLTPIVCVGETLEQRENGSTEQVVGTQLGAVLLVLSEEQASKIVVAYEPVWAIGTGKSATTEQAQKVHAFLRAQLAAKGAMVATVPVLYGGSVKPENAEELFAEQDIDGGLIGGAALKSNDFLAICQAAQNVSA</sequence>
<feature type="binding site" evidence="8">
    <location>
        <position position="180"/>
    </location>
    <ligand>
        <name>substrate</name>
    </ligand>
</feature>
<comment type="subcellular location">
    <subcellularLocation>
        <location evidence="8 9">Cytoplasm</location>
    </subcellularLocation>
</comment>
<keyword evidence="4 8" id="KW-0312">Gluconeogenesis</keyword>
<evidence type="ECO:0000256" key="9">
    <source>
        <dbReference type="RuleBase" id="RU363013"/>
    </source>
</evidence>
<comment type="similarity">
    <text evidence="3 8 9">Belongs to the triosephosphate isomerase family.</text>
</comment>
<dbReference type="PROSITE" id="PS00171">
    <property type="entry name" value="TIM_1"/>
    <property type="match status" value="1"/>
</dbReference>
<feature type="binding site" evidence="8">
    <location>
        <position position="218"/>
    </location>
    <ligand>
        <name>substrate</name>
    </ligand>
</feature>
<dbReference type="GO" id="GO:0004807">
    <property type="term" value="F:triose-phosphate isomerase activity"/>
    <property type="evidence" value="ECO:0007669"/>
    <property type="project" value="UniProtKB-UniRule"/>
</dbReference>
<organism evidence="10 11">
    <name type="scientific">Caballeronia sordidicola</name>
    <name type="common">Burkholderia sordidicola</name>
    <dbReference type="NCBI Taxonomy" id="196367"/>
    <lineage>
        <taxon>Bacteria</taxon>
        <taxon>Pseudomonadati</taxon>
        <taxon>Pseudomonadota</taxon>
        <taxon>Betaproteobacteria</taxon>
        <taxon>Burkholderiales</taxon>
        <taxon>Burkholderiaceae</taxon>
        <taxon>Caballeronia</taxon>
    </lineage>
</organism>
<feature type="active site" description="Electrophile" evidence="8">
    <location>
        <position position="102"/>
    </location>
</feature>
<dbReference type="UniPathway" id="UPA00138"/>
<dbReference type="InterPro" id="IPR022896">
    <property type="entry name" value="TrioseP_Isoase_bac/euk"/>
</dbReference>
<dbReference type="GO" id="GO:0005829">
    <property type="term" value="C:cytosol"/>
    <property type="evidence" value="ECO:0007669"/>
    <property type="project" value="TreeGrafter"/>
</dbReference>
<dbReference type="InterPro" id="IPR035990">
    <property type="entry name" value="TIM_sf"/>
</dbReference>
<evidence type="ECO:0000256" key="1">
    <source>
        <dbReference type="ARBA" id="ARBA00004680"/>
    </source>
</evidence>
<dbReference type="AlphaFoldDB" id="A0A158I6R2"/>
<dbReference type="HAMAP" id="MF_00147_B">
    <property type="entry name" value="TIM_B"/>
    <property type="match status" value="1"/>
</dbReference>
<feature type="binding site" evidence="8">
    <location>
        <begin position="15"/>
        <end position="17"/>
    </location>
    <ligand>
        <name>substrate</name>
    </ligand>
</feature>
<keyword evidence="6 8" id="KW-0324">Glycolysis</keyword>
<comment type="pathway">
    <text evidence="8 9">Carbohydrate biosynthesis; gluconeogenesis.</text>
</comment>
<keyword evidence="5 8" id="KW-0963">Cytoplasm</keyword>
<evidence type="ECO:0000256" key="7">
    <source>
        <dbReference type="ARBA" id="ARBA00023235"/>
    </source>
</evidence>
<comment type="pathway">
    <text evidence="2">Carbohydrate metabolism; erythritol degradation.</text>
</comment>
<evidence type="ECO:0000256" key="6">
    <source>
        <dbReference type="ARBA" id="ARBA00023152"/>
    </source>
</evidence>
<dbReference type="SUPFAM" id="SSF51351">
    <property type="entry name" value="Triosephosphate isomerase (TIM)"/>
    <property type="match status" value="1"/>
</dbReference>
<dbReference type="PROSITE" id="PS51440">
    <property type="entry name" value="TIM_2"/>
    <property type="match status" value="1"/>
</dbReference>
<dbReference type="InterPro" id="IPR000652">
    <property type="entry name" value="Triosephosphate_isomerase"/>
</dbReference>
<dbReference type="EMBL" id="FCOC02000026">
    <property type="protein sequence ID" value="SAL51710.1"/>
    <property type="molecule type" value="Genomic_DNA"/>
</dbReference>
<evidence type="ECO:0000256" key="2">
    <source>
        <dbReference type="ARBA" id="ARBA00004939"/>
    </source>
</evidence>
<name>A0A158I6R2_CABSO</name>